<dbReference type="EMBL" id="CP035945">
    <property type="protein sequence ID" value="QBE94821.1"/>
    <property type="molecule type" value="Genomic_DNA"/>
</dbReference>
<protein>
    <submittedName>
        <fullName evidence="1">Uncharacterized protein</fullName>
    </submittedName>
</protein>
<dbReference type="Proteomes" id="UP000289794">
    <property type="component" value="Chromosome"/>
</dbReference>
<dbReference type="RefSeq" id="WP_130179589.1">
    <property type="nucleotide sequence ID" value="NZ_CP035945.1"/>
</dbReference>
<dbReference type="AlphaFoldDB" id="A0A4P6LRP9"/>
<dbReference type="Gene3D" id="3.40.630.30">
    <property type="match status" value="1"/>
</dbReference>
<dbReference type="KEGG" id="bpro:PMF13cell1_00314"/>
<name>A0A4P6LRP9_9FIRM</name>
<proteinExistence type="predicted"/>
<evidence type="ECO:0000313" key="2">
    <source>
        <dbReference type="Proteomes" id="UP000289794"/>
    </source>
</evidence>
<accession>A0A4P6LRP9</accession>
<reference evidence="1 2" key="1">
    <citation type="submission" date="2019-01" db="EMBL/GenBank/DDBJ databases">
        <title>PMF-metabolizing Aryl O-demethylase.</title>
        <authorList>
            <person name="Kim M."/>
        </authorList>
    </citation>
    <scope>NUCLEOTIDE SEQUENCE [LARGE SCALE GENOMIC DNA]</scope>
    <source>
        <strain evidence="1 2">PMF1</strain>
    </source>
</reference>
<organism evidence="1 2">
    <name type="scientific">Blautia producta</name>
    <dbReference type="NCBI Taxonomy" id="33035"/>
    <lineage>
        <taxon>Bacteria</taxon>
        <taxon>Bacillati</taxon>
        <taxon>Bacillota</taxon>
        <taxon>Clostridia</taxon>
        <taxon>Lachnospirales</taxon>
        <taxon>Lachnospiraceae</taxon>
        <taxon>Blautia</taxon>
    </lineage>
</organism>
<evidence type="ECO:0000313" key="1">
    <source>
        <dbReference type="EMBL" id="QBE94821.1"/>
    </source>
</evidence>
<gene>
    <name evidence="1" type="ORF">PMF13cell1_00314</name>
</gene>
<sequence>MLQKKVLEDEREAMGVHKALLGTEYLPPYLFRDKENESLVVCLLDDGVPVGMEYGVAGRDNRIFFIHCFYAKQGYRSLEVLSDFFFDMLKTVEKNYGIVTTYWTYERGKKRDPYEKFLKVNSGYTVEKLWEVRRTMVYTKDFDYLRQFRWYHPDLLDKKGFQVKLWSEYPEAQKEKIREKQIKEKQKPDYLSPFIDNEKWESDSESSYVLVKGEAEEPCGWILCEKISDDAVKLRRFYIYEEIRKIRLGPAFSTYALDRISEKFDIMVFDVAVGNSQMERVMLRQFGPITVQSCYISNTKIQINQIKED</sequence>